<dbReference type="Proteomes" id="UP000516705">
    <property type="component" value="Plasmid pIKMIN-B502"/>
</dbReference>
<name>A0A7L6WQ83_STRSL</name>
<sequence length="109" mass="12510">MFDFSQYVSTTPVNTKVITSHSEKVKRTESRDKHLEQDGSYHNKLTAFEVSQNMDKEDRKFHMKLALDNGRISTIKEAMDLVSVSESTIKKYLKELGYVYDKEGNIGGD</sequence>
<evidence type="ECO:0000313" key="2">
    <source>
        <dbReference type="EMBL" id="QMI52117.1"/>
    </source>
</evidence>
<dbReference type="EMBL" id="CP054155">
    <property type="protein sequence ID" value="QMI52117.1"/>
    <property type="molecule type" value="Genomic_DNA"/>
</dbReference>
<feature type="compositionally biased region" description="Basic and acidic residues" evidence="1">
    <location>
        <begin position="21"/>
        <end position="39"/>
    </location>
</feature>
<organism evidence="2 3">
    <name type="scientific">Streptococcus salivarius</name>
    <dbReference type="NCBI Taxonomy" id="1304"/>
    <lineage>
        <taxon>Bacteria</taxon>
        <taxon>Bacillati</taxon>
        <taxon>Bacillota</taxon>
        <taxon>Bacilli</taxon>
        <taxon>Lactobacillales</taxon>
        <taxon>Streptococcaceae</taxon>
        <taxon>Streptococcus</taxon>
    </lineage>
</organism>
<feature type="region of interest" description="Disordered" evidence="1">
    <location>
        <begin position="20"/>
        <end position="39"/>
    </location>
</feature>
<gene>
    <name evidence="2" type="ORF">HRE60_10560</name>
</gene>
<dbReference type="RefSeq" id="WP_181671442.1">
    <property type="nucleotide sequence ID" value="NZ_CP054155.1"/>
</dbReference>
<proteinExistence type="predicted"/>
<keyword evidence="2" id="KW-0614">Plasmid</keyword>
<dbReference type="AlphaFoldDB" id="A0A7L6WQ83"/>
<evidence type="ECO:0000313" key="3">
    <source>
        <dbReference type="Proteomes" id="UP000516705"/>
    </source>
</evidence>
<accession>A0A7L6WQ83</accession>
<geneLocation type="plasmid" evidence="2 3">
    <name>pIKMIN-B502</name>
</geneLocation>
<reference evidence="2 3" key="1">
    <citation type="journal article" date="2020" name="Microbiol. Resour. Announc.">
        <title>Complete Genome Sequence of Streptococcus salivarius DB-B5, a Novel Probiotic Candidate Isolated from the Supragingival Plaque of a Healthy Female Subject.</title>
        <authorList>
            <person name="Fields F.R."/>
            <person name="Li X."/>
            <person name="Navarre W.W."/>
            <person name="Naito M."/>
        </authorList>
    </citation>
    <scope>NUCLEOTIDE SEQUENCE [LARGE SCALE GENOMIC DNA]</scope>
    <source>
        <strain evidence="2 3">DB-B5</strain>
        <plasmid evidence="2 3">pIKMIN-B502</plasmid>
    </source>
</reference>
<evidence type="ECO:0000256" key="1">
    <source>
        <dbReference type="SAM" id="MobiDB-lite"/>
    </source>
</evidence>
<protein>
    <submittedName>
        <fullName evidence="2">Uncharacterized protein</fullName>
    </submittedName>
</protein>